<name>A0A859QD62_9HYPH</name>
<keyword evidence="5" id="KW-1185">Reference proteome</keyword>
<dbReference type="SUPFAM" id="SSF51621">
    <property type="entry name" value="Phosphoenolpyruvate/pyruvate domain"/>
    <property type="match status" value="1"/>
</dbReference>
<dbReference type="InterPro" id="IPR015813">
    <property type="entry name" value="Pyrv/PenolPyrv_kinase-like_dom"/>
</dbReference>
<keyword evidence="3" id="KW-0456">Lyase</keyword>
<dbReference type="InterPro" id="IPR005000">
    <property type="entry name" value="Aldolase/citrate-lyase_domain"/>
</dbReference>
<dbReference type="PANTHER" id="PTHR30502:SF0">
    <property type="entry name" value="PHOSPHOENOLPYRUVATE CARBOXYLASE FAMILY PROTEIN"/>
    <property type="match status" value="1"/>
</dbReference>
<dbReference type="Proteomes" id="UP000510721">
    <property type="component" value="Chromosome"/>
</dbReference>
<dbReference type="RefSeq" id="WP_180938886.1">
    <property type="nucleotide sequence ID" value="NZ_CP041238.1"/>
</dbReference>
<evidence type="ECO:0000313" key="5">
    <source>
        <dbReference type="Proteomes" id="UP000510721"/>
    </source>
</evidence>
<dbReference type="GO" id="GO:0005737">
    <property type="term" value="C:cytoplasm"/>
    <property type="evidence" value="ECO:0007669"/>
    <property type="project" value="TreeGrafter"/>
</dbReference>
<dbReference type="InterPro" id="IPR050251">
    <property type="entry name" value="HpcH-HpaI_aldolase"/>
</dbReference>
<comment type="similarity">
    <text evidence="1">Belongs to the HpcH/HpaI aldolase family.</text>
</comment>
<dbReference type="AlphaFoldDB" id="A0A859QD62"/>
<evidence type="ECO:0000256" key="2">
    <source>
        <dbReference type="ARBA" id="ARBA00022723"/>
    </source>
</evidence>
<proteinExistence type="inferred from homology"/>
<reference evidence="4 5" key="1">
    <citation type="submission" date="2019-06" db="EMBL/GenBank/DDBJ databases">
        <title>Complete genome sequence of Ensifer mexicanus ITTG R7 isolated from nodules of Acacia angustissima (Mill.) Kuntze.</title>
        <authorList>
            <person name="Rincon-Rosales R."/>
            <person name="Rogel M.A."/>
            <person name="Guerrero G."/>
            <person name="Rincon-Molina C.I."/>
            <person name="Lopez-Lopez A."/>
            <person name="Martinez-Romero E."/>
        </authorList>
    </citation>
    <scope>NUCLEOTIDE SEQUENCE [LARGE SCALE GENOMIC DNA]</scope>
    <source>
        <strain evidence="4 5">ITTG R7</strain>
    </source>
</reference>
<dbReference type="Gene3D" id="3.20.20.60">
    <property type="entry name" value="Phosphoenolpyruvate-binding domains"/>
    <property type="match status" value="1"/>
</dbReference>
<dbReference type="GO" id="GO:0046872">
    <property type="term" value="F:metal ion binding"/>
    <property type="evidence" value="ECO:0007669"/>
    <property type="project" value="UniProtKB-KW"/>
</dbReference>
<sequence>MQGPHIENAVLQRMRNDEVALGLVVRLARSGEIAAIAKASGHDFLFLDTQHALFSVETIGHIIQAALGCGIATIVRVPRYDDPDIAKFLDAGASGIAVADVATAEQARKVVEACRFPPLGKRSVQSTYSATRYGSYPIDALLQELERKTLVACMIETREGVANLDEICSVEGVDLIHLGCSDLLADMGRPGAFDDPELRAITDRLISVCREKKKFAGLGGDRDIARLSAFIQKGLRFHTTQTDVSYLIEAASRRAGMLREVLPGGRG</sequence>
<evidence type="ECO:0000313" key="4">
    <source>
        <dbReference type="EMBL" id="QLL62973.1"/>
    </source>
</evidence>
<dbReference type="PANTHER" id="PTHR30502">
    <property type="entry name" value="2-KETO-3-DEOXY-L-RHAMNONATE ALDOLASE"/>
    <property type="match status" value="1"/>
</dbReference>
<keyword evidence="2" id="KW-0479">Metal-binding</keyword>
<protein>
    <submittedName>
        <fullName evidence="4">Aldolase</fullName>
    </submittedName>
</protein>
<dbReference type="EMBL" id="CP041238">
    <property type="protein sequence ID" value="QLL62973.1"/>
    <property type="molecule type" value="Genomic_DNA"/>
</dbReference>
<organism evidence="4 5">
    <name type="scientific">Sinorhizobium mexicanum</name>
    <dbReference type="NCBI Taxonomy" id="375549"/>
    <lineage>
        <taxon>Bacteria</taxon>
        <taxon>Pseudomonadati</taxon>
        <taxon>Pseudomonadota</taxon>
        <taxon>Alphaproteobacteria</taxon>
        <taxon>Hyphomicrobiales</taxon>
        <taxon>Rhizobiaceae</taxon>
        <taxon>Sinorhizobium/Ensifer group</taxon>
        <taxon>Sinorhizobium</taxon>
    </lineage>
</organism>
<evidence type="ECO:0000256" key="1">
    <source>
        <dbReference type="ARBA" id="ARBA00005568"/>
    </source>
</evidence>
<dbReference type="KEGG" id="emx:FKV68_16725"/>
<dbReference type="GO" id="GO:0016832">
    <property type="term" value="F:aldehyde-lyase activity"/>
    <property type="evidence" value="ECO:0007669"/>
    <property type="project" value="TreeGrafter"/>
</dbReference>
<accession>A0A859QD62</accession>
<evidence type="ECO:0000256" key="3">
    <source>
        <dbReference type="ARBA" id="ARBA00023239"/>
    </source>
</evidence>
<gene>
    <name evidence="4" type="ORF">FKV68_16725</name>
</gene>
<dbReference type="Pfam" id="PF03328">
    <property type="entry name" value="HpcH_HpaI"/>
    <property type="match status" value="1"/>
</dbReference>
<dbReference type="InterPro" id="IPR040442">
    <property type="entry name" value="Pyrv_kinase-like_dom_sf"/>
</dbReference>